<keyword evidence="1" id="KW-0106">Calcium</keyword>
<comment type="caution">
    <text evidence="3">The sequence shown here is derived from an EMBL/GenBank/DDBJ whole genome shotgun (WGS) entry which is preliminary data.</text>
</comment>
<evidence type="ECO:0000256" key="1">
    <source>
        <dbReference type="ARBA" id="ARBA00022837"/>
    </source>
</evidence>
<protein>
    <recommendedName>
        <fullName evidence="2">EF-hand domain-containing protein</fullName>
    </recommendedName>
</protein>
<dbReference type="Proteomes" id="UP000619265">
    <property type="component" value="Unassembled WGS sequence"/>
</dbReference>
<accession>A0A833XME6</accession>
<reference evidence="3" key="2">
    <citation type="submission" date="2020-03" db="EMBL/GenBank/DDBJ databases">
        <title>Walnut 2.0.</title>
        <authorList>
            <person name="Marrano A."/>
            <person name="Britton M."/>
            <person name="Zimin A.V."/>
            <person name="Zaini P.A."/>
            <person name="Workman R."/>
            <person name="Puiu D."/>
            <person name="Bianco L."/>
            <person name="Allen B.J."/>
            <person name="Troggio M."/>
            <person name="Leslie C.A."/>
            <person name="Timp W."/>
            <person name="Dendekar A."/>
            <person name="Salzberg S.L."/>
            <person name="Neale D.B."/>
        </authorList>
    </citation>
    <scope>NUCLEOTIDE SEQUENCE</scope>
    <source>
        <tissue evidence="3">Leaves</tissue>
    </source>
</reference>
<dbReference type="PROSITE" id="PS00018">
    <property type="entry name" value="EF_HAND_1"/>
    <property type="match status" value="1"/>
</dbReference>
<feature type="domain" description="EF-hand" evidence="2">
    <location>
        <begin position="22"/>
        <end position="57"/>
    </location>
</feature>
<name>A0A833XME6_JUGRE</name>
<dbReference type="CDD" id="cd00051">
    <property type="entry name" value="EFh"/>
    <property type="match status" value="1"/>
</dbReference>
<evidence type="ECO:0000259" key="2">
    <source>
        <dbReference type="PROSITE" id="PS50222"/>
    </source>
</evidence>
<gene>
    <name evidence="3" type="ORF">F2P56_012441</name>
</gene>
<proteinExistence type="predicted"/>
<dbReference type="SUPFAM" id="SSF47473">
    <property type="entry name" value="EF-hand"/>
    <property type="match status" value="1"/>
</dbReference>
<dbReference type="AlphaFoldDB" id="A0A833XME6"/>
<sequence>MVRLPFNLSSFPQIVSKGKVPYTEEELTNVFKKHDINGDGKLSWLELIAAFEELGSRWPWFRAKDAFGHADQDKNGYVDIKMELKLLVAYASKCNYIRKN</sequence>
<organism evidence="3 4">
    <name type="scientific">Juglans regia</name>
    <name type="common">English walnut</name>
    <dbReference type="NCBI Taxonomy" id="51240"/>
    <lineage>
        <taxon>Eukaryota</taxon>
        <taxon>Viridiplantae</taxon>
        <taxon>Streptophyta</taxon>
        <taxon>Embryophyta</taxon>
        <taxon>Tracheophyta</taxon>
        <taxon>Spermatophyta</taxon>
        <taxon>Magnoliopsida</taxon>
        <taxon>eudicotyledons</taxon>
        <taxon>Gunneridae</taxon>
        <taxon>Pentapetalae</taxon>
        <taxon>rosids</taxon>
        <taxon>fabids</taxon>
        <taxon>Fagales</taxon>
        <taxon>Juglandaceae</taxon>
        <taxon>Juglans</taxon>
    </lineage>
</organism>
<dbReference type="InterPro" id="IPR018247">
    <property type="entry name" value="EF_Hand_1_Ca_BS"/>
</dbReference>
<dbReference type="PROSITE" id="PS50222">
    <property type="entry name" value="EF_HAND_2"/>
    <property type="match status" value="1"/>
</dbReference>
<dbReference type="Pfam" id="PF13405">
    <property type="entry name" value="EF-hand_6"/>
    <property type="match status" value="1"/>
</dbReference>
<reference evidence="3" key="1">
    <citation type="submission" date="2015-10" db="EMBL/GenBank/DDBJ databases">
        <authorList>
            <person name="Martinez-Garcia P.J."/>
            <person name="Crepeau M.W."/>
            <person name="Puiu D."/>
            <person name="Gonzalez-Ibeas D."/>
            <person name="Whalen J."/>
            <person name="Stevens K."/>
            <person name="Paul R."/>
            <person name="Butterfield T."/>
            <person name="Britton M."/>
            <person name="Reagan R."/>
            <person name="Chakraborty S."/>
            <person name="Walawage S.L."/>
            <person name="Vasquez-Gross H.A."/>
            <person name="Cardeno C."/>
            <person name="Famula R."/>
            <person name="Pratt K."/>
            <person name="Kuruganti S."/>
            <person name="Aradhya M.K."/>
            <person name="Leslie C.A."/>
            <person name="Dandekar A.M."/>
            <person name="Salzberg S.L."/>
            <person name="Wegrzyn J.L."/>
            <person name="Langley C.H."/>
            <person name="Neale D.B."/>
        </authorList>
    </citation>
    <scope>NUCLEOTIDE SEQUENCE</scope>
    <source>
        <tissue evidence="3">Leaves</tissue>
    </source>
</reference>
<dbReference type="Gene3D" id="1.10.238.10">
    <property type="entry name" value="EF-hand"/>
    <property type="match status" value="1"/>
</dbReference>
<dbReference type="InterPro" id="IPR011992">
    <property type="entry name" value="EF-hand-dom_pair"/>
</dbReference>
<dbReference type="GO" id="GO:0005509">
    <property type="term" value="F:calcium ion binding"/>
    <property type="evidence" value="ECO:0007669"/>
    <property type="project" value="InterPro"/>
</dbReference>
<dbReference type="InterPro" id="IPR002048">
    <property type="entry name" value="EF_hand_dom"/>
</dbReference>
<dbReference type="Gramene" id="Jr06_06980_p1">
    <property type="protein sequence ID" value="cds.Jr06_06980_p1"/>
    <property type="gene ID" value="Jr06_06980"/>
</dbReference>
<evidence type="ECO:0000313" key="4">
    <source>
        <dbReference type="Proteomes" id="UP000619265"/>
    </source>
</evidence>
<dbReference type="EMBL" id="LIHL02000006">
    <property type="protein sequence ID" value="KAF5468277.1"/>
    <property type="molecule type" value="Genomic_DNA"/>
</dbReference>
<evidence type="ECO:0000313" key="3">
    <source>
        <dbReference type="EMBL" id="KAF5468277.1"/>
    </source>
</evidence>